<organism evidence="9 10">
    <name type="scientific">Leptonema illini</name>
    <dbReference type="NCBI Taxonomy" id="183"/>
    <lineage>
        <taxon>Bacteria</taxon>
        <taxon>Pseudomonadati</taxon>
        <taxon>Spirochaetota</taxon>
        <taxon>Spirochaetia</taxon>
        <taxon>Leptospirales</taxon>
        <taxon>Leptospiraceae</taxon>
        <taxon>Leptonema</taxon>
    </lineage>
</organism>
<dbReference type="PIRSF" id="PIRSF000446">
    <property type="entry name" value="Mct"/>
    <property type="match status" value="1"/>
</dbReference>
<evidence type="ECO:0000256" key="6">
    <source>
        <dbReference type="PIRNR" id="PIRNR000446"/>
    </source>
</evidence>
<dbReference type="Gene3D" id="3.40.366.10">
    <property type="entry name" value="Malonyl-Coenzyme A Acyl Carrier Protein, domain 2"/>
    <property type="match status" value="1"/>
</dbReference>
<dbReference type="InterPro" id="IPR024925">
    <property type="entry name" value="Malonyl_CoA-ACP_transAc"/>
</dbReference>
<evidence type="ECO:0000256" key="7">
    <source>
        <dbReference type="PIRSR" id="PIRSR000446-1"/>
    </source>
</evidence>
<evidence type="ECO:0000259" key="8">
    <source>
        <dbReference type="SMART" id="SM00827"/>
    </source>
</evidence>
<proteinExistence type="inferred from homology"/>
<dbReference type="InterPro" id="IPR050858">
    <property type="entry name" value="Mal-CoA-ACP_Trans/PKS_FabD"/>
</dbReference>
<evidence type="ECO:0000256" key="2">
    <source>
        <dbReference type="ARBA" id="ARBA00018953"/>
    </source>
</evidence>
<dbReference type="InterPro" id="IPR001227">
    <property type="entry name" value="Ac_transferase_dom_sf"/>
</dbReference>
<dbReference type="SMART" id="SM00827">
    <property type="entry name" value="PKS_AT"/>
    <property type="match status" value="1"/>
</dbReference>
<comment type="similarity">
    <text evidence="6">Belongs to the fabD family.</text>
</comment>
<dbReference type="InterPro" id="IPR016036">
    <property type="entry name" value="Malonyl_transacylase_ACP-bd"/>
</dbReference>
<comment type="caution">
    <text evidence="9">The sequence shown here is derived from an EMBL/GenBank/DDBJ whole genome shotgun (WGS) entry which is preliminary data.</text>
</comment>
<dbReference type="PANTHER" id="PTHR42681:SF1">
    <property type="entry name" value="MALONYL-COA-ACYL CARRIER PROTEIN TRANSACYLASE, MITOCHONDRIAL"/>
    <property type="match status" value="1"/>
</dbReference>
<dbReference type="EC" id="2.3.1.39" evidence="1 6"/>
<dbReference type="AlphaFoldDB" id="A0A833H3N0"/>
<sequence>MYAFVFPGQGSQRPGMAKDFYDEYATVRALFEDASAAIDVDLAALIFAEDDPKLNLTEFTQPAILTVEMAMVKVIEQEYSKTADYFAGHSLGEYTALAAAGVVDFVDAVKIVRKRGNLMQVAVPEGTGAMAALILEKIESTPYREIVAKHDADVANINSADQVVISGAKAAVEGAVAEIREKIEGINAVFLNVSAPFHSRMMAPIEDEFRSYLTSFTIRPEHSAKVLSNFSGTFHRPDTLIDHLVRQISGSVRWIENMQALIDTKASILEVGPNRPLGKFFSTLGAEVPSILNVKGLKKAFG</sequence>
<evidence type="ECO:0000313" key="10">
    <source>
        <dbReference type="Proteomes" id="UP000460298"/>
    </source>
</evidence>
<dbReference type="GO" id="GO:0006633">
    <property type="term" value="P:fatty acid biosynthetic process"/>
    <property type="evidence" value="ECO:0007669"/>
    <property type="project" value="TreeGrafter"/>
</dbReference>
<evidence type="ECO:0000256" key="4">
    <source>
        <dbReference type="ARBA" id="ARBA00023315"/>
    </source>
</evidence>
<keyword evidence="3 6" id="KW-0808">Transferase</keyword>
<evidence type="ECO:0000256" key="1">
    <source>
        <dbReference type="ARBA" id="ARBA00013258"/>
    </source>
</evidence>
<dbReference type="GO" id="GO:0005829">
    <property type="term" value="C:cytosol"/>
    <property type="evidence" value="ECO:0007669"/>
    <property type="project" value="TreeGrafter"/>
</dbReference>
<feature type="domain" description="Malonyl-CoA:ACP transacylase (MAT)" evidence="8">
    <location>
        <begin position="5"/>
        <end position="301"/>
    </location>
</feature>
<dbReference type="NCBIfam" id="TIGR00128">
    <property type="entry name" value="fabD"/>
    <property type="match status" value="1"/>
</dbReference>
<dbReference type="EMBL" id="WBUI01000004">
    <property type="protein sequence ID" value="KAB2934041.1"/>
    <property type="molecule type" value="Genomic_DNA"/>
</dbReference>
<dbReference type="PANTHER" id="PTHR42681">
    <property type="entry name" value="MALONYL-COA-ACYL CARRIER PROTEIN TRANSACYLASE, MITOCHONDRIAL"/>
    <property type="match status" value="1"/>
</dbReference>
<dbReference type="SUPFAM" id="SSF52151">
    <property type="entry name" value="FabD/lysophospholipase-like"/>
    <property type="match status" value="1"/>
</dbReference>
<accession>A0A833H3N0</accession>
<protein>
    <recommendedName>
        <fullName evidence="2 6">Malonyl CoA-acyl carrier protein transacylase</fullName>
        <ecNumber evidence="1 6">2.3.1.39</ecNumber>
    </recommendedName>
</protein>
<feature type="active site" evidence="7">
    <location>
        <position position="198"/>
    </location>
</feature>
<dbReference type="InterPro" id="IPR014043">
    <property type="entry name" value="Acyl_transferase_dom"/>
</dbReference>
<dbReference type="InterPro" id="IPR004410">
    <property type="entry name" value="Malonyl_CoA-ACP_transAc_FabD"/>
</dbReference>
<comment type="catalytic activity">
    <reaction evidence="5 6">
        <text>holo-[ACP] + malonyl-CoA = malonyl-[ACP] + CoA</text>
        <dbReference type="Rhea" id="RHEA:41792"/>
        <dbReference type="Rhea" id="RHEA-COMP:9623"/>
        <dbReference type="Rhea" id="RHEA-COMP:9685"/>
        <dbReference type="ChEBI" id="CHEBI:57287"/>
        <dbReference type="ChEBI" id="CHEBI:57384"/>
        <dbReference type="ChEBI" id="CHEBI:64479"/>
        <dbReference type="ChEBI" id="CHEBI:78449"/>
        <dbReference type="EC" id="2.3.1.39"/>
    </reaction>
</comment>
<dbReference type="Pfam" id="PF00698">
    <property type="entry name" value="Acyl_transf_1"/>
    <property type="match status" value="1"/>
</dbReference>
<dbReference type="InterPro" id="IPR016035">
    <property type="entry name" value="Acyl_Trfase/lysoPLipase"/>
</dbReference>
<keyword evidence="4 6" id="KW-0012">Acyltransferase</keyword>
<dbReference type="Gene3D" id="3.30.70.250">
    <property type="entry name" value="Malonyl-CoA ACP transacylase, ACP-binding"/>
    <property type="match status" value="1"/>
</dbReference>
<reference evidence="9 10" key="1">
    <citation type="submission" date="2019-10" db="EMBL/GenBank/DDBJ databases">
        <title>Extracellular Electron Transfer in a Candidatus Methanoperedens spp. Enrichment Culture.</title>
        <authorList>
            <person name="Berger S."/>
            <person name="Rangel Shaw D."/>
            <person name="Berben T."/>
            <person name="In 'T Zandt M."/>
            <person name="Frank J."/>
            <person name="Reimann J."/>
            <person name="Jetten M.S.M."/>
            <person name="Welte C.U."/>
        </authorList>
    </citation>
    <scope>NUCLEOTIDE SEQUENCE [LARGE SCALE GENOMIC DNA]</scope>
    <source>
        <strain evidence="9">SB12</strain>
    </source>
</reference>
<evidence type="ECO:0000256" key="5">
    <source>
        <dbReference type="ARBA" id="ARBA00048462"/>
    </source>
</evidence>
<feature type="active site" evidence="7">
    <location>
        <position position="90"/>
    </location>
</feature>
<evidence type="ECO:0000256" key="3">
    <source>
        <dbReference type="ARBA" id="ARBA00022679"/>
    </source>
</evidence>
<dbReference type="SUPFAM" id="SSF55048">
    <property type="entry name" value="Probable ACP-binding domain of malonyl-CoA ACP transacylase"/>
    <property type="match status" value="1"/>
</dbReference>
<dbReference type="Proteomes" id="UP000460298">
    <property type="component" value="Unassembled WGS sequence"/>
</dbReference>
<dbReference type="GO" id="GO:0004314">
    <property type="term" value="F:[acyl-carrier-protein] S-malonyltransferase activity"/>
    <property type="evidence" value="ECO:0007669"/>
    <property type="project" value="UniProtKB-EC"/>
</dbReference>
<name>A0A833H3N0_9LEPT</name>
<evidence type="ECO:0000313" key="9">
    <source>
        <dbReference type="EMBL" id="KAB2934041.1"/>
    </source>
</evidence>
<gene>
    <name evidence="9" type="primary">fabD</name>
    <name evidence="9" type="ORF">F9K24_06130</name>
</gene>